<dbReference type="RefSeq" id="WP_264514692.1">
    <property type="nucleotide sequence ID" value="NZ_JAPDDR010000008.1"/>
</dbReference>
<evidence type="ECO:0000313" key="2">
    <source>
        <dbReference type="Proteomes" id="UP001165653"/>
    </source>
</evidence>
<proteinExistence type="predicted"/>
<organism evidence="1 2">
    <name type="scientific">Luteolibacter rhizosphaerae</name>
    <dbReference type="NCBI Taxonomy" id="2989719"/>
    <lineage>
        <taxon>Bacteria</taxon>
        <taxon>Pseudomonadati</taxon>
        <taxon>Verrucomicrobiota</taxon>
        <taxon>Verrucomicrobiia</taxon>
        <taxon>Verrucomicrobiales</taxon>
        <taxon>Verrucomicrobiaceae</taxon>
        <taxon>Luteolibacter</taxon>
    </lineage>
</organism>
<gene>
    <name evidence="1" type="ORF">OJ996_16320</name>
</gene>
<evidence type="ECO:0008006" key="3">
    <source>
        <dbReference type="Google" id="ProtNLM"/>
    </source>
</evidence>
<sequence length="163" mass="18422">MADISRHSLNPRQRKLARLLANGTTQNEAYLKAYGREGSARASKLAAHPDVIAEVERLQQSSEDASIMEREEMIRYLLTILQTPVSELHPDHPATQELIEFDTKAASRRRVKGVCKLGAAKLLCAMLGWLRVEKPDRLSEREVTIILKKVWEDDPIIPNTRVA</sequence>
<comment type="caution">
    <text evidence="1">The sequence shown here is derived from an EMBL/GenBank/DDBJ whole genome shotgun (WGS) entry which is preliminary data.</text>
</comment>
<reference evidence="1" key="1">
    <citation type="submission" date="2022-10" db="EMBL/GenBank/DDBJ databases">
        <title>Luteolibacter sp. GHJ8, whole genome shotgun sequencing project.</title>
        <authorList>
            <person name="Zhao G."/>
            <person name="Shen L."/>
        </authorList>
    </citation>
    <scope>NUCLEOTIDE SEQUENCE</scope>
    <source>
        <strain evidence="1">GHJ8</strain>
    </source>
</reference>
<name>A0ABT3G5Q7_9BACT</name>
<protein>
    <recommendedName>
        <fullName evidence="3">Phage terminase small subunit</fullName>
    </recommendedName>
</protein>
<keyword evidence="2" id="KW-1185">Reference proteome</keyword>
<accession>A0ABT3G5Q7</accession>
<dbReference type="Proteomes" id="UP001165653">
    <property type="component" value="Unassembled WGS sequence"/>
</dbReference>
<dbReference type="EMBL" id="JAPDDR010000008">
    <property type="protein sequence ID" value="MCW1915153.1"/>
    <property type="molecule type" value="Genomic_DNA"/>
</dbReference>
<evidence type="ECO:0000313" key="1">
    <source>
        <dbReference type="EMBL" id="MCW1915153.1"/>
    </source>
</evidence>